<sequence length="257" mass="27197">MKKRTRAALGMFFLAVACLALGAGLALLWRSGAAVPPEAPQLSASPPGVSAFAPGPSAAPTLTPTPTPSVTSAPEPLDNPAIIDNGLPKDKLYVTATRKTYTDGSLRLIIPKLGVDIPVLNGVDAATLLRGVGLYDYAQLPAEGGANVSIAGHRNGLRGGKITDDMPFYYVNTLTEGDYLYLTHGGNIYQYQWECTEVIEPSNWGPIYNQGYGCVTLTTCTPIGVADHRLLVRGALVNTLPLSETYAYPSSVTEETD</sequence>
<keyword evidence="1" id="KW-0378">Hydrolase</keyword>
<dbReference type="EMBL" id="FLUN01000001">
    <property type="protein sequence ID" value="SBV90848.1"/>
    <property type="molecule type" value="Genomic_DNA"/>
</dbReference>
<dbReference type="Pfam" id="PF04203">
    <property type="entry name" value="Sortase"/>
    <property type="match status" value="1"/>
</dbReference>
<dbReference type="NCBIfam" id="TIGR01076">
    <property type="entry name" value="sortase_fam"/>
    <property type="match status" value="1"/>
</dbReference>
<dbReference type="GO" id="GO:0016787">
    <property type="term" value="F:hydrolase activity"/>
    <property type="evidence" value="ECO:0007669"/>
    <property type="project" value="UniProtKB-KW"/>
</dbReference>
<evidence type="ECO:0000313" key="4">
    <source>
        <dbReference type="EMBL" id="SBV90848.1"/>
    </source>
</evidence>
<dbReference type="SUPFAM" id="SSF63817">
    <property type="entry name" value="Sortase"/>
    <property type="match status" value="1"/>
</dbReference>
<dbReference type="PROSITE" id="PS51257">
    <property type="entry name" value="PROKAR_LIPOPROTEIN"/>
    <property type="match status" value="1"/>
</dbReference>
<dbReference type="CDD" id="cd05830">
    <property type="entry name" value="Sortase_E"/>
    <property type="match status" value="1"/>
</dbReference>
<dbReference type="AlphaFoldDB" id="A0A212IUG5"/>
<evidence type="ECO:0000256" key="2">
    <source>
        <dbReference type="PIRSR" id="PIRSR605754-1"/>
    </source>
</evidence>
<evidence type="ECO:0000256" key="1">
    <source>
        <dbReference type="ARBA" id="ARBA00022801"/>
    </source>
</evidence>
<gene>
    <name evidence="4" type="ORF">KL86CLO1_10040</name>
</gene>
<feature type="compositionally biased region" description="Low complexity" evidence="3">
    <location>
        <begin position="53"/>
        <end position="76"/>
    </location>
</feature>
<dbReference type="InterPro" id="IPR005754">
    <property type="entry name" value="Sortase"/>
</dbReference>
<organism evidence="4">
    <name type="scientific">uncultured Eubacteriales bacterium</name>
    <dbReference type="NCBI Taxonomy" id="172733"/>
    <lineage>
        <taxon>Bacteria</taxon>
        <taxon>Bacillati</taxon>
        <taxon>Bacillota</taxon>
        <taxon>Clostridia</taxon>
        <taxon>Eubacteriales</taxon>
        <taxon>environmental samples</taxon>
    </lineage>
</organism>
<name>A0A212IUG5_9FIRM</name>
<dbReference type="InterPro" id="IPR023365">
    <property type="entry name" value="Sortase_dom-sf"/>
</dbReference>
<accession>A0A212IUG5</accession>
<reference evidence="4" key="1">
    <citation type="submission" date="2016-04" db="EMBL/GenBank/DDBJ databases">
        <authorList>
            <person name="Evans L.H."/>
            <person name="Alamgir A."/>
            <person name="Owens N."/>
            <person name="Weber N.D."/>
            <person name="Virtaneva K."/>
            <person name="Barbian K."/>
            <person name="Babar A."/>
            <person name="Rosenke K."/>
        </authorList>
    </citation>
    <scope>NUCLEOTIDE SEQUENCE</scope>
    <source>
        <strain evidence="4">86</strain>
    </source>
</reference>
<dbReference type="Gene3D" id="2.40.260.10">
    <property type="entry name" value="Sortase"/>
    <property type="match status" value="1"/>
</dbReference>
<feature type="active site" description="Proton donor/acceptor" evidence="2">
    <location>
        <position position="153"/>
    </location>
</feature>
<protein>
    <submittedName>
        <fullName evidence="4">Sortase family protein</fullName>
    </submittedName>
</protein>
<dbReference type="InterPro" id="IPR042003">
    <property type="entry name" value="Sortase_E"/>
</dbReference>
<evidence type="ECO:0000256" key="3">
    <source>
        <dbReference type="SAM" id="MobiDB-lite"/>
    </source>
</evidence>
<feature type="region of interest" description="Disordered" evidence="3">
    <location>
        <begin position="44"/>
        <end position="81"/>
    </location>
</feature>
<proteinExistence type="predicted"/>
<feature type="active site" description="Acyl-thioester intermediate" evidence="2">
    <location>
        <position position="220"/>
    </location>
</feature>